<gene>
    <name evidence="1" type="ORF">Egran_00097</name>
</gene>
<dbReference type="InterPro" id="IPR052741">
    <property type="entry name" value="Mitochondrial_HTD2"/>
</dbReference>
<dbReference type="PANTHER" id="PTHR28152">
    <property type="entry name" value="HYDROXYACYL-THIOESTER DEHYDRATASE TYPE 2, MITOCHONDRIAL"/>
    <property type="match status" value="1"/>
</dbReference>
<protein>
    <recommendedName>
        <fullName evidence="3">MaoC-like domain-containing protein</fullName>
    </recommendedName>
</protein>
<dbReference type="OrthoDB" id="3257538at2759"/>
<dbReference type="Proteomes" id="UP000243515">
    <property type="component" value="Unassembled WGS sequence"/>
</dbReference>
<dbReference type="GO" id="GO:0019171">
    <property type="term" value="F:(3R)-hydroxyacyl-[acyl-carrier-protein] dehydratase activity"/>
    <property type="evidence" value="ECO:0007669"/>
    <property type="project" value="TreeGrafter"/>
</dbReference>
<organism evidence="1 2">
    <name type="scientific">Elaphomyces granulatus</name>
    <dbReference type="NCBI Taxonomy" id="519963"/>
    <lineage>
        <taxon>Eukaryota</taxon>
        <taxon>Fungi</taxon>
        <taxon>Dikarya</taxon>
        <taxon>Ascomycota</taxon>
        <taxon>Pezizomycotina</taxon>
        <taxon>Eurotiomycetes</taxon>
        <taxon>Eurotiomycetidae</taxon>
        <taxon>Eurotiales</taxon>
        <taxon>Elaphomycetaceae</taxon>
        <taxon>Elaphomyces</taxon>
    </lineage>
</organism>
<sequence length="335" mass="37952">MVSLLHQKLTSRRLSPIYDYLSPRPFHLLNLSLTDILPEAFMPPFSDSGLTKTLPSVRNQHRMPVGYHLVYFPPQVPLSGLLADGTDMSHSPGKPFNQRMWAGGRMTFPLDGGPLLNGQRAVCLEAIRDITVKGHPEEEKVFVHVERRIAAVEEGEDEEGIRIRLWGNHGNGSDSGMITERRDLVFLRDKTPEQAKVDNINSGNDTRSNPEFSRRVIPTRALLFRYSALMFNAHSIHYDRKYTQDIEGYRDLLVPGPLSLTLMLTALRPYLSKLSRVITEVEYRNVAPLYVDEEMEICARGAKNCEPESLVVWIEGKDGRLALRGTMKTEKIEQG</sequence>
<dbReference type="InterPro" id="IPR029069">
    <property type="entry name" value="HotDog_dom_sf"/>
</dbReference>
<proteinExistence type="predicted"/>
<dbReference type="PANTHER" id="PTHR28152:SF1">
    <property type="entry name" value="HYDROXYACYL-THIOESTER DEHYDRATASE TYPE 2, MITOCHONDRIAL"/>
    <property type="match status" value="1"/>
</dbReference>
<evidence type="ECO:0008006" key="3">
    <source>
        <dbReference type="Google" id="ProtNLM"/>
    </source>
</evidence>
<name>A0A232M714_9EURO</name>
<dbReference type="SUPFAM" id="SSF54637">
    <property type="entry name" value="Thioesterase/thiol ester dehydrase-isomerase"/>
    <property type="match status" value="1"/>
</dbReference>
<keyword evidence="2" id="KW-1185">Reference proteome</keyword>
<reference evidence="1 2" key="1">
    <citation type="journal article" date="2015" name="Environ. Microbiol.">
        <title>Metagenome sequence of Elaphomyces granulatus from sporocarp tissue reveals Ascomycota ectomycorrhizal fingerprints of genome expansion and a Proteobacteria-rich microbiome.</title>
        <authorList>
            <person name="Quandt C.A."/>
            <person name="Kohler A."/>
            <person name="Hesse C.N."/>
            <person name="Sharpton T.J."/>
            <person name="Martin F."/>
            <person name="Spatafora J.W."/>
        </authorList>
    </citation>
    <scope>NUCLEOTIDE SEQUENCE [LARGE SCALE GENOMIC DNA]</scope>
    <source>
        <strain evidence="1 2">OSC145934</strain>
    </source>
</reference>
<evidence type="ECO:0000313" key="1">
    <source>
        <dbReference type="EMBL" id="OXV12142.1"/>
    </source>
</evidence>
<dbReference type="Gene3D" id="3.10.129.10">
    <property type="entry name" value="Hotdog Thioesterase"/>
    <property type="match status" value="1"/>
</dbReference>
<accession>A0A232M714</accession>
<comment type="caution">
    <text evidence="1">The sequence shown here is derived from an EMBL/GenBank/DDBJ whole genome shotgun (WGS) entry which is preliminary data.</text>
</comment>
<dbReference type="AlphaFoldDB" id="A0A232M714"/>
<dbReference type="EMBL" id="NPHW01002107">
    <property type="protein sequence ID" value="OXV12142.1"/>
    <property type="molecule type" value="Genomic_DNA"/>
</dbReference>
<dbReference type="GO" id="GO:0005739">
    <property type="term" value="C:mitochondrion"/>
    <property type="evidence" value="ECO:0007669"/>
    <property type="project" value="TreeGrafter"/>
</dbReference>
<evidence type="ECO:0000313" key="2">
    <source>
        <dbReference type="Proteomes" id="UP000243515"/>
    </source>
</evidence>